<evidence type="ECO:0000256" key="1">
    <source>
        <dbReference type="SAM" id="Phobius"/>
    </source>
</evidence>
<name>A0A1H0WC72_9PSEU</name>
<dbReference type="STRING" id="641025.SAMN05421507_11856"/>
<keyword evidence="1" id="KW-0472">Membrane</keyword>
<feature type="transmembrane region" description="Helical" evidence="1">
    <location>
        <begin position="34"/>
        <end position="59"/>
    </location>
</feature>
<evidence type="ECO:0000313" key="2">
    <source>
        <dbReference type="EMBL" id="SDP87916.1"/>
    </source>
</evidence>
<keyword evidence="3" id="KW-1185">Reference proteome</keyword>
<protein>
    <recommendedName>
        <fullName evidence="4">DUF4345 domain-containing protein</fullName>
    </recommendedName>
</protein>
<feature type="transmembrane region" description="Helical" evidence="1">
    <location>
        <begin position="106"/>
        <end position="126"/>
    </location>
</feature>
<feature type="transmembrane region" description="Helical" evidence="1">
    <location>
        <begin position="79"/>
        <end position="99"/>
    </location>
</feature>
<dbReference type="Proteomes" id="UP000199691">
    <property type="component" value="Unassembled WGS sequence"/>
</dbReference>
<evidence type="ECO:0000313" key="3">
    <source>
        <dbReference type="Proteomes" id="UP000199691"/>
    </source>
</evidence>
<organism evidence="2 3">
    <name type="scientific">Lentzea jiangxiensis</name>
    <dbReference type="NCBI Taxonomy" id="641025"/>
    <lineage>
        <taxon>Bacteria</taxon>
        <taxon>Bacillati</taxon>
        <taxon>Actinomycetota</taxon>
        <taxon>Actinomycetes</taxon>
        <taxon>Pseudonocardiales</taxon>
        <taxon>Pseudonocardiaceae</taxon>
        <taxon>Lentzea</taxon>
    </lineage>
</organism>
<reference evidence="3" key="1">
    <citation type="submission" date="2016-10" db="EMBL/GenBank/DDBJ databases">
        <authorList>
            <person name="Varghese N."/>
            <person name="Submissions S."/>
        </authorList>
    </citation>
    <scope>NUCLEOTIDE SEQUENCE [LARGE SCALE GENOMIC DNA]</scope>
    <source>
        <strain evidence="3">CGMCC 4.6609</strain>
    </source>
</reference>
<dbReference type="AlphaFoldDB" id="A0A1H0WC72"/>
<evidence type="ECO:0008006" key="4">
    <source>
        <dbReference type="Google" id="ProtNLM"/>
    </source>
</evidence>
<proteinExistence type="predicted"/>
<keyword evidence="1" id="KW-0812">Transmembrane</keyword>
<accession>A0A1H0WC72</accession>
<gene>
    <name evidence="2" type="ORF">SAMN05421507_11856</name>
</gene>
<dbReference type="EMBL" id="FNIX01000018">
    <property type="protein sequence ID" value="SDP87916.1"/>
    <property type="molecule type" value="Genomic_DNA"/>
</dbReference>
<feature type="transmembrane region" description="Helical" evidence="1">
    <location>
        <begin position="138"/>
        <end position="156"/>
    </location>
</feature>
<sequence length="168" mass="18425">MRPWQRHTPLLPSGLSQSDGLSRSITMKPLLDRITLTFIGLTSAYVGVYAYFFPAAWYANFPGLGLRWLPQLGPYNEHLAADVGAVYLAFAVMSLVALAQVRNQALVRLAGAVLLTFNVLHLVYHLRMLHMYEPRDQVLNAVLLSLGAVLSAVLVIPSANRVPSRAAA</sequence>
<keyword evidence="1" id="KW-1133">Transmembrane helix</keyword>